<keyword evidence="2" id="KW-0732">Signal</keyword>
<dbReference type="InterPro" id="IPR001087">
    <property type="entry name" value="GDSL"/>
</dbReference>
<evidence type="ECO:0000313" key="4">
    <source>
        <dbReference type="Proteomes" id="UP000510934"/>
    </source>
</evidence>
<feature type="signal peptide" evidence="2">
    <location>
        <begin position="1"/>
        <end position="21"/>
    </location>
</feature>
<sequence length="334" mass="36952">MKSVKSVFFMLLFLLGGMAQAEVSKKPLPPIKRVISFGDSLTDAGTYGFRFTTNPGLTWAQHVALHFGQEPLPNQHVISYSQVYKGLPGLDGPGGYNYAQGGARANSAYSQVSQNPEGVPISTKVQVQRFIKQHHRFESEDLVTLFVGTNDVAYNYDLSNDAVLAKQLRDNVLPSEEVMKAERSRVITAAKDTAHVARDILDNGAERLMILKLVDMGGMPWFRSQASQTFMSDLSALFNKELVGSLPKDSRILIVDTPDFIGRLVKDAGVLGFKYGLHEDACKELDQDYCYPDSLKSPDADKTYIYAAGEHMATKTNELLAEYVLEKLSLSDLK</sequence>
<protein>
    <submittedName>
        <fullName evidence="3">Uncharacterized protein</fullName>
    </submittedName>
</protein>
<dbReference type="EMBL" id="CP059052">
    <property type="protein sequence ID" value="QLJ12587.1"/>
    <property type="molecule type" value="Genomic_DNA"/>
</dbReference>
<reference evidence="3 4" key="1">
    <citation type="journal article" date="2009" name="Mikrobiologiia">
        <title>[Phenanthren biodegradation and interaction of Pseudomonas putida BS3701 and Burkholderia sp.BS3702 in plant rhizosphere].</title>
        <authorList>
            <person name="Ovchinnikova A.A."/>
            <person name="Vetrova A.A."/>
            <person name="Filonov A.E."/>
            <person name="Boronin A.M."/>
        </authorList>
    </citation>
    <scope>NUCLEOTIDE SEQUENCE [LARGE SCALE GENOMIC DNA]</scope>
    <source>
        <strain evidence="3 4">BS3701</strain>
    </source>
</reference>
<dbReference type="SUPFAM" id="SSF52266">
    <property type="entry name" value="SGNH hydrolase"/>
    <property type="match status" value="1"/>
</dbReference>
<dbReference type="Pfam" id="PF00657">
    <property type="entry name" value="Lipase_GDSL"/>
    <property type="match status" value="1"/>
</dbReference>
<evidence type="ECO:0000256" key="1">
    <source>
        <dbReference type="ARBA" id="ARBA00008668"/>
    </source>
</evidence>
<evidence type="ECO:0000313" key="3">
    <source>
        <dbReference type="EMBL" id="QLJ12587.1"/>
    </source>
</evidence>
<dbReference type="PANTHER" id="PTHR22835:SF659">
    <property type="entry name" value="GDSL LIPASE_ACYLHYDROLASE, PUTATIVE (AFU_ORTHOLOGUE AFUA_2G00510)-RELATED"/>
    <property type="match status" value="1"/>
</dbReference>
<name>A0A7D5VWI7_PSEPU</name>
<organism evidence="3 4">
    <name type="scientific">Pseudomonas putida</name>
    <name type="common">Arthrobacter siderocapsulatus</name>
    <dbReference type="NCBI Taxonomy" id="303"/>
    <lineage>
        <taxon>Bacteria</taxon>
        <taxon>Pseudomonadati</taxon>
        <taxon>Pseudomonadota</taxon>
        <taxon>Gammaproteobacteria</taxon>
        <taxon>Pseudomonadales</taxon>
        <taxon>Pseudomonadaceae</taxon>
        <taxon>Pseudomonas</taxon>
    </lineage>
</organism>
<dbReference type="Gene3D" id="3.40.50.1110">
    <property type="entry name" value="SGNH hydrolase"/>
    <property type="match status" value="1"/>
</dbReference>
<dbReference type="GO" id="GO:0016788">
    <property type="term" value="F:hydrolase activity, acting on ester bonds"/>
    <property type="evidence" value="ECO:0007669"/>
    <property type="project" value="InterPro"/>
</dbReference>
<dbReference type="PANTHER" id="PTHR22835">
    <property type="entry name" value="ZINC FINGER FYVE DOMAIN CONTAINING PROTEIN"/>
    <property type="match status" value="1"/>
</dbReference>
<dbReference type="AlphaFoldDB" id="A0A7D5VWI7"/>
<accession>A0A7D5VWI7</accession>
<comment type="similarity">
    <text evidence="1">Belongs to the 'GDSL' lipolytic enzyme family.</text>
</comment>
<dbReference type="RefSeq" id="WP_180688449.1">
    <property type="nucleotide sequence ID" value="NZ_CP059052.1"/>
</dbReference>
<evidence type="ECO:0000256" key="2">
    <source>
        <dbReference type="SAM" id="SignalP"/>
    </source>
</evidence>
<proteinExistence type="inferred from homology"/>
<dbReference type="Proteomes" id="UP000510934">
    <property type="component" value="Chromosome"/>
</dbReference>
<gene>
    <name evidence="3" type="ORF">H0H12_19295</name>
</gene>
<feature type="chain" id="PRO_5027888124" evidence="2">
    <location>
        <begin position="22"/>
        <end position="334"/>
    </location>
</feature>
<dbReference type="InterPro" id="IPR036514">
    <property type="entry name" value="SGNH_hydro_sf"/>
</dbReference>